<evidence type="ECO:0000313" key="2">
    <source>
        <dbReference type="EMBL" id="KAF6757040.1"/>
    </source>
</evidence>
<sequence>MEPGKNRTKIQTKMKGRSVDTTAHTSRTLVHCTSEHQVIENDTFLIGLVYFKVIGEEDLGNILPVSGPFTVATWLERCKKEGEKLDEDEGLGDWDYLELGTFLDNLTELAHHFTLLLTSIFSSSSSITVDRGRLPTRTTSLLQQRTNAIEAARMIDVPGKKEGESVMQYPNLNNPTKKSQRAKKRVDIQNSTSHKDDDRENETKIGRKDTALITDPRVKSQRYTSKTQYA</sequence>
<comment type="caution">
    <text evidence="2">The sequence shown here is derived from an EMBL/GenBank/DDBJ whole genome shotgun (WGS) entry which is preliminary data.</text>
</comment>
<dbReference type="AlphaFoldDB" id="A0A8H6M6V7"/>
<gene>
    <name evidence="2" type="ORF">DFP72DRAFT_846399</name>
</gene>
<evidence type="ECO:0000313" key="3">
    <source>
        <dbReference type="Proteomes" id="UP000521943"/>
    </source>
</evidence>
<name>A0A8H6M6V7_9AGAR</name>
<proteinExistence type="predicted"/>
<organism evidence="2 3">
    <name type="scientific">Ephemerocybe angulata</name>
    <dbReference type="NCBI Taxonomy" id="980116"/>
    <lineage>
        <taxon>Eukaryota</taxon>
        <taxon>Fungi</taxon>
        <taxon>Dikarya</taxon>
        <taxon>Basidiomycota</taxon>
        <taxon>Agaricomycotina</taxon>
        <taxon>Agaricomycetes</taxon>
        <taxon>Agaricomycetidae</taxon>
        <taxon>Agaricales</taxon>
        <taxon>Agaricineae</taxon>
        <taxon>Psathyrellaceae</taxon>
        <taxon>Ephemerocybe</taxon>
    </lineage>
</organism>
<dbReference type="EMBL" id="JACGCI010000024">
    <property type="protein sequence ID" value="KAF6757040.1"/>
    <property type="molecule type" value="Genomic_DNA"/>
</dbReference>
<feature type="compositionally biased region" description="Polar residues" evidence="1">
    <location>
        <begin position="168"/>
        <end position="177"/>
    </location>
</feature>
<feature type="compositionally biased region" description="Basic and acidic residues" evidence="1">
    <location>
        <begin position="193"/>
        <end position="210"/>
    </location>
</feature>
<protein>
    <submittedName>
        <fullName evidence="2">Uncharacterized protein</fullName>
    </submittedName>
</protein>
<dbReference type="Proteomes" id="UP000521943">
    <property type="component" value="Unassembled WGS sequence"/>
</dbReference>
<feature type="compositionally biased region" description="Polar residues" evidence="1">
    <location>
        <begin position="221"/>
        <end position="230"/>
    </location>
</feature>
<reference evidence="2 3" key="1">
    <citation type="submission" date="2020-07" db="EMBL/GenBank/DDBJ databases">
        <title>Comparative genomics of pyrophilous fungi reveals a link between fire events and developmental genes.</title>
        <authorList>
            <consortium name="DOE Joint Genome Institute"/>
            <person name="Steindorff A.S."/>
            <person name="Carver A."/>
            <person name="Calhoun S."/>
            <person name="Stillman K."/>
            <person name="Liu H."/>
            <person name="Lipzen A."/>
            <person name="Pangilinan J."/>
            <person name="Labutti K."/>
            <person name="Bruns T.D."/>
            <person name="Grigoriev I.V."/>
        </authorList>
    </citation>
    <scope>NUCLEOTIDE SEQUENCE [LARGE SCALE GENOMIC DNA]</scope>
    <source>
        <strain evidence="2 3">CBS 144469</strain>
    </source>
</reference>
<accession>A0A8H6M6V7</accession>
<keyword evidence="3" id="KW-1185">Reference proteome</keyword>
<evidence type="ECO:0000256" key="1">
    <source>
        <dbReference type="SAM" id="MobiDB-lite"/>
    </source>
</evidence>
<feature type="region of interest" description="Disordered" evidence="1">
    <location>
        <begin position="160"/>
        <end position="230"/>
    </location>
</feature>